<dbReference type="SUPFAM" id="SSF56204">
    <property type="entry name" value="Hect, E3 ligase catalytic domain"/>
    <property type="match status" value="1"/>
</dbReference>
<dbReference type="AlphaFoldDB" id="A0AA47MX25"/>
<evidence type="ECO:0000313" key="4">
    <source>
        <dbReference type="Proteomes" id="UP001174136"/>
    </source>
</evidence>
<comment type="caution">
    <text evidence="3">The sequence shown here is derived from an EMBL/GenBank/DDBJ whole genome shotgun (WGS) entry which is preliminary data.</text>
</comment>
<accession>A0AA47MX25</accession>
<feature type="compositionally biased region" description="Polar residues" evidence="1">
    <location>
        <begin position="33"/>
        <end position="44"/>
    </location>
</feature>
<protein>
    <submittedName>
        <fullName evidence="3">G2/M phase-specific E3 ubiquitin-protein ligase</fullName>
    </submittedName>
</protein>
<dbReference type="PANTHER" id="PTHR46791:SF5">
    <property type="entry name" value="CLR5 DOMAIN-CONTAINING PROTEIN-RELATED"/>
    <property type="match status" value="1"/>
</dbReference>
<sequence length="860" mass="97432">MFCPFCGNNLSLLPRFCISCGRSLEFLKDTDQTEGPSAQGTAKQPENAKQKAPSPKNDSLLTVGQKKRKTSRSSSTLKQAVQKMTTFNKDMDEGPYVLLYPDCSEVVHVPGTERPFKLAEYKKEIGKAYSRITFYLCLETHFKGVDDTPDSDTSDSEIVITSRSTAQFNRADTVVYLYAPCVEEEDEELVAVNLKSLQHTPMEDVNITLPDIIANLSHPINHERVSRFNISRANIWDGAVRGFKRTTYSETCDMLVKISDDAGVFEERIDTGGPRREFLTLLMKHLKDRPIFDGPEGHRFLVYNANAVREDEYYLAGKMIAVSIVHGGPGPHFLSENLIENAASVDALQECTMSHSTMLQTAGCLRHVATVEAKKEIMSDYLHWYIIDRNSSVIDRFKDGLSALQFSTALQQHPALLSPVLTYFKKGLTALELERLFKPDLSPPGSNRRLKESKTLSYWADYLLDCEEPHAILIKDLFHSGLTHTEISCTLQQMGILQCSEMSVRRFCARHDLRRKITMTDAELESTLIRSIYETGPSYGRKFMTGYLSSLGLHAGEGRVGRSLRELHQPYHEFRRQGARNLNPTPYHAEYMGHKLHLDQNEKLGMFGVTHVLAVDGYSSKIVAHSTMPVKNNLVIYEDIYRSAVVNHGMWDQVRVDHGREFYLCLYMQERLSRHRHNLSRPPYLQTKSTRNLRVERLWPEVNNRVNYPLKRALVHLLDQEVVNMEDNLARFCISNLTLQVSQIGLDRVVRSWNAHKIPGRGIPNELAAGGCLAKVSEELLPCASVVANLYEQDLGSSLTWESEFGADPFSSEEGRCHAEQSFAENYPDISLLFNHVVNNDDTPFQDALICLMNVTARYV</sequence>
<gene>
    <name evidence="3" type="primary">G2e3_0</name>
    <name evidence="3" type="ORF">N1851_012547</name>
</gene>
<dbReference type="GO" id="GO:0004842">
    <property type="term" value="F:ubiquitin-protein transferase activity"/>
    <property type="evidence" value="ECO:0007669"/>
    <property type="project" value="InterPro"/>
</dbReference>
<dbReference type="InterPro" id="IPR058913">
    <property type="entry name" value="Integrase_dom_put"/>
</dbReference>
<organism evidence="3 4">
    <name type="scientific">Merluccius polli</name>
    <name type="common">Benguela hake</name>
    <name type="synonym">Merluccius cadenati</name>
    <dbReference type="NCBI Taxonomy" id="89951"/>
    <lineage>
        <taxon>Eukaryota</taxon>
        <taxon>Metazoa</taxon>
        <taxon>Chordata</taxon>
        <taxon>Craniata</taxon>
        <taxon>Vertebrata</taxon>
        <taxon>Euteleostomi</taxon>
        <taxon>Actinopterygii</taxon>
        <taxon>Neopterygii</taxon>
        <taxon>Teleostei</taxon>
        <taxon>Neoteleostei</taxon>
        <taxon>Acanthomorphata</taxon>
        <taxon>Zeiogadaria</taxon>
        <taxon>Gadariae</taxon>
        <taxon>Gadiformes</taxon>
        <taxon>Gadoidei</taxon>
        <taxon>Merlucciidae</taxon>
        <taxon>Merluccius</taxon>
    </lineage>
</organism>
<reference evidence="3" key="1">
    <citation type="journal article" date="2023" name="Front. Mar. Sci.">
        <title>A new Merluccius polli reference genome to investigate the effects of global change in West African waters.</title>
        <authorList>
            <person name="Mateo J.L."/>
            <person name="Blanco-Fernandez C."/>
            <person name="Garcia-Vazquez E."/>
            <person name="Machado-Schiaffino G."/>
        </authorList>
    </citation>
    <scope>NUCLEOTIDE SEQUENCE</scope>
    <source>
        <strain evidence="3">C29</strain>
        <tissue evidence="3">Fin</tissue>
    </source>
</reference>
<dbReference type="Pfam" id="PF24764">
    <property type="entry name" value="rva_4"/>
    <property type="match status" value="1"/>
</dbReference>
<dbReference type="Proteomes" id="UP001174136">
    <property type="component" value="Unassembled WGS sequence"/>
</dbReference>
<evidence type="ECO:0000256" key="1">
    <source>
        <dbReference type="SAM" id="MobiDB-lite"/>
    </source>
</evidence>
<feature type="region of interest" description="Disordered" evidence="1">
    <location>
        <begin position="31"/>
        <end position="78"/>
    </location>
</feature>
<feature type="domain" description="Integrase core" evidence="2">
    <location>
        <begin position="594"/>
        <end position="774"/>
    </location>
</feature>
<evidence type="ECO:0000313" key="3">
    <source>
        <dbReference type="EMBL" id="KAK0147760.1"/>
    </source>
</evidence>
<dbReference type="InterPro" id="IPR035983">
    <property type="entry name" value="Hect_E3_ubiquitin_ligase"/>
</dbReference>
<dbReference type="Gene3D" id="3.90.1750.10">
    <property type="entry name" value="Hect, E3 ligase catalytic domains"/>
    <property type="match status" value="1"/>
</dbReference>
<keyword evidence="4" id="KW-1185">Reference proteome</keyword>
<proteinExistence type="predicted"/>
<evidence type="ECO:0000259" key="2">
    <source>
        <dbReference type="Pfam" id="PF24764"/>
    </source>
</evidence>
<dbReference type="PANTHER" id="PTHR46791">
    <property type="entry name" value="EXPRESSED PROTEIN"/>
    <property type="match status" value="1"/>
</dbReference>
<dbReference type="EMBL" id="JAOPHQ010002282">
    <property type="protein sequence ID" value="KAK0147760.1"/>
    <property type="molecule type" value="Genomic_DNA"/>
</dbReference>
<name>A0AA47MX25_MERPO</name>